<feature type="region of interest" description="Disordered" evidence="1">
    <location>
        <begin position="76"/>
        <end position="99"/>
    </location>
</feature>
<dbReference type="RefSeq" id="WP_185717335.1">
    <property type="nucleotide sequence ID" value="NZ_BAAAWI010000001.1"/>
</dbReference>
<dbReference type="KEGG" id="ppel:H6H00_20365"/>
<reference evidence="2 3" key="1">
    <citation type="submission" date="2020-08" db="EMBL/GenBank/DDBJ databases">
        <authorList>
            <person name="Mo P."/>
        </authorList>
    </citation>
    <scope>NUCLEOTIDE SEQUENCE [LARGE SCALE GENOMIC DNA]</scope>
    <source>
        <strain evidence="2 3">CGMCC 4.1532</strain>
    </source>
</reference>
<sequence length="99" mass="10829">MARYLGLTGLVLSDPDHRLRLRRAPIRRVYSPGTIARYAMLRAGGATLHKPVEDTRQMGGDALVVEGRVVRLWRPATPDDRASPSRIAAVAGEQGRAGR</sequence>
<evidence type="ECO:0000256" key="1">
    <source>
        <dbReference type="SAM" id="MobiDB-lite"/>
    </source>
</evidence>
<keyword evidence="3" id="KW-1185">Reference proteome</keyword>
<proteinExistence type="predicted"/>
<organism evidence="2 3">
    <name type="scientific">Pseudonocardia petroleophila</name>
    <dbReference type="NCBI Taxonomy" id="37331"/>
    <lineage>
        <taxon>Bacteria</taxon>
        <taxon>Bacillati</taxon>
        <taxon>Actinomycetota</taxon>
        <taxon>Actinomycetes</taxon>
        <taxon>Pseudonocardiales</taxon>
        <taxon>Pseudonocardiaceae</taxon>
        <taxon>Pseudonocardia</taxon>
    </lineage>
</organism>
<gene>
    <name evidence="2" type="ORF">H6H00_20365</name>
</gene>
<accession>A0A7G7MCR2</accession>
<name>A0A7G7MCR2_9PSEU</name>
<protein>
    <submittedName>
        <fullName evidence="2">Uncharacterized protein</fullName>
    </submittedName>
</protein>
<evidence type="ECO:0000313" key="2">
    <source>
        <dbReference type="EMBL" id="QNG50573.1"/>
    </source>
</evidence>
<dbReference type="AlphaFoldDB" id="A0A7G7MCR2"/>
<dbReference type="EMBL" id="CP060131">
    <property type="protein sequence ID" value="QNG50573.1"/>
    <property type="molecule type" value="Genomic_DNA"/>
</dbReference>
<evidence type="ECO:0000313" key="3">
    <source>
        <dbReference type="Proteomes" id="UP000515728"/>
    </source>
</evidence>
<dbReference type="Proteomes" id="UP000515728">
    <property type="component" value="Chromosome"/>
</dbReference>